<proteinExistence type="predicted"/>
<dbReference type="PANTHER" id="PTHR43649:SF14">
    <property type="entry name" value="BLR3389 PROTEIN"/>
    <property type="match status" value="1"/>
</dbReference>
<protein>
    <submittedName>
        <fullName evidence="1">Sugar ABC transporter solute-binding protein</fullName>
    </submittedName>
</protein>
<evidence type="ECO:0000313" key="1">
    <source>
        <dbReference type="EMBL" id="ANS63776.1"/>
    </source>
</evidence>
<dbReference type="InterPro" id="IPR006059">
    <property type="entry name" value="SBP"/>
</dbReference>
<dbReference type="Pfam" id="PF01547">
    <property type="entry name" value="SBP_bac_1"/>
    <property type="match status" value="1"/>
</dbReference>
<dbReference type="InterPro" id="IPR050490">
    <property type="entry name" value="Bact_solute-bd_prot1"/>
</dbReference>
<accession>A0A1B1M544</accession>
<dbReference type="AlphaFoldDB" id="A0A1B1M544"/>
<dbReference type="PANTHER" id="PTHR43649">
    <property type="entry name" value="ARABINOSE-BINDING PROTEIN-RELATED"/>
    <property type="match status" value="1"/>
</dbReference>
<dbReference type="PATRIC" id="fig|1915.4.peg.1760"/>
<dbReference type="Proteomes" id="UP000092598">
    <property type="component" value="Chromosome"/>
</dbReference>
<gene>
    <name evidence="1" type="ORF">SLINC_1552</name>
</gene>
<dbReference type="SUPFAM" id="SSF53850">
    <property type="entry name" value="Periplasmic binding protein-like II"/>
    <property type="match status" value="1"/>
</dbReference>
<sequence>MRQHNEAFWICSETFGSTGRTWTLRPVLKERIMGDPALSRRGFLAASAAAGLGVTALSGCGDDSDGGSSDGTTTIEWWNITTTQPAKNVWASLAKKFEAQNPKVKIKIVQLENDAYKSKMTALIASGKLPDIFHTWGGGVLKQQVDAGLVEDLTDRTKPWGDSLLSVAKEPYLLDDKVYGIPFDIGMIGFWYNKALFKQAGISEPPATWGAFLEAVSKLKSKNITPIALAGKEKWPGMYYWAYLAMRTAGAEALAKAYDDKDFTGTEFVQAGAHLKTLVDLQPFQKGFLNAAYSTPTGQAAAVGNSKAAMELMGQWAPVVQADSGKGLGDDLGFFPFPAVEGGKGAITEVFGGGGGHALRRGAPQAAVDFLKFFASEATDVELVKKTGVIPVVPGAESALTDPNIKLVQAQLKGATGFQLYLDQAYAPAVGQEVNDSVAALIAGSKSPEQVAQSITQAAKEEQ</sequence>
<dbReference type="EMBL" id="CP016438">
    <property type="protein sequence ID" value="ANS63776.1"/>
    <property type="molecule type" value="Genomic_DNA"/>
</dbReference>
<reference evidence="1 2" key="1">
    <citation type="submission" date="2016-07" db="EMBL/GenBank/DDBJ databases">
        <title>Enhancement of antibiotic productionsby engineered nitrateutilization in actinobacteria.</title>
        <authorList>
            <person name="Meng S.C."/>
        </authorList>
    </citation>
    <scope>NUCLEOTIDE SEQUENCE [LARGE SCALE GENOMIC DNA]</scope>
    <source>
        <strain evidence="1 2">NRRL 2936</strain>
    </source>
</reference>
<organism evidence="1 2">
    <name type="scientific">Streptomyces lincolnensis</name>
    <dbReference type="NCBI Taxonomy" id="1915"/>
    <lineage>
        <taxon>Bacteria</taxon>
        <taxon>Bacillati</taxon>
        <taxon>Actinomycetota</taxon>
        <taxon>Actinomycetes</taxon>
        <taxon>Kitasatosporales</taxon>
        <taxon>Streptomycetaceae</taxon>
        <taxon>Streptomyces</taxon>
    </lineage>
</organism>
<dbReference type="KEGG" id="sls:SLINC_1552"/>
<keyword evidence="2" id="KW-1185">Reference proteome</keyword>
<name>A0A1B1M544_STRLN</name>
<dbReference type="Gene3D" id="3.40.190.10">
    <property type="entry name" value="Periplasmic binding protein-like II"/>
    <property type="match status" value="2"/>
</dbReference>
<dbReference type="STRING" id="1915.SLINC_1552"/>
<evidence type="ECO:0000313" key="2">
    <source>
        <dbReference type="Proteomes" id="UP000092598"/>
    </source>
</evidence>